<evidence type="ECO:0000313" key="2">
    <source>
        <dbReference type="Proteomes" id="UP000244904"/>
    </source>
</evidence>
<keyword evidence="2" id="KW-1185">Reference proteome</keyword>
<accession>A0A2R8AQF9</accession>
<proteinExistence type="predicted"/>
<sequence>MTGPATQGLKVMEPLRNRATPAGGAWKRGWGRVKFHTIAAFIIASVVSAPLCADPVTVPSGQPVEFLDMIWDQPGPGLFYRYRFVAPEIGQQGREFSDVAGDLEFLCNQYALPRVAETGPQPSQIVISLSSAPLEFGQADPDIVQFFEAYSVENGRCIWEVF</sequence>
<dbReference type="InterPro" id="IPR045467">
    <property type="entry name" value="DUF6497"/>
</dbReference>
<evidence type="ECO:0000313" key="1">
    <source>
        <dbReference type="EMBL" id="SPF78326.1"/>
    </source>
</evidence>
<name>A0A2R8AQF9_9RHOB</name>
<dbReference type="EMBL" id="OMOJ01000001">
    <property type="protein sequence ID" value="SPF78326.1"/>
    <property type="molecule type" value="Genomic_DNA"/>
</dbReference>
<reference evidence="2" key="1">
    <citation type="submission" date="2018-03" db="EMBL/GenBank/DDBJ databases">
        <authorList>
            <person name="Rodrigo-Torres L."/>
            <person name="Arahal R. D."/>
            <person name="Lucena T."/>
        </authorList>
    </citation>
    <scope>NUCLEOTIDE SEQUENCE [LARGE SCALE GENOMIC DNA]</scope>
    <source>
        <strain evidence="2">CECT 8871</strain>
    </source>
</reference>
<protein>
    <recommendedName>
        <fullName evidence="3">Acetolactate synthase</fullName>
    </recommendedName>
</protein>
<dbReference type="Proteomes" id="UP000244904">
    <property type="component" value="Unassembled WGS sequence"/>
</dbReference>
<dbReference type="AlphaFoldDB" id="A0A2R8AQF9"/>
<dbReference type="Pfam" id="PF20107">
    <property type="entry name" value="DUF6497"/>
    <property type="match status" value="1"/>
</dbReference>
<evidence type="ECO:0008006" key="3">
    <source>
        <dbReference type="Google" id="ProtNLM"/>
    </source>
</evidence>
<gene>
    <name evidence="1" type="ORF">PRI8871_00922</name>
</gene>
<organism evidence="1 2">
    <name type="scientific">Pseudoprimorskyibacter insulae</name>
    <dbReference type="NCBI Taxonomy" id="1695997"/>
    <lineage>
        <taxon>Bacteria</taxon>
        <taxon>Pseudomonadati</taxon>
        <taxon>Pseudomonadota</taxon>
        <taxon>Alphaproteobacteria</taxon>
        <taxon>Rhodobacterales</taxon>
        <taxon>Paracoccaceae</taxon>
        <taxon>Pseudoprimorskyibacter</taxon>
    </lineage>
</organism>